<dbReference type="Pfam" id="PF03009">
    <property type="entry name" value="GDPD"/>
    <property type="match status" value="1"/>
</dbReference>
<keyword evidence="3" id="KW-1185">Reference proteome</keyword>
<evidence type="ECO:0000313" key="2">
    <source>
        <dbReference type="EMBL" id="SKC71464.1"/>
    </source>
</evidence>
<accession>A0A1T5L6A5</accession>
<reference evidence="2 3" key="1">
    <citation type="submission" date="2017-02" db="EMBL/GenBank/DDBJ databases">
        <authorList>
            <person name="Peterson S.W."/>
        </authorList>
    </citation>
    <scope>NUCLEOTIDE SEQUENCE [LARGE SCALE GENOMIC DNA]</scope>
    <source>
        <strain evidence="2 3">DSM 25262</strain>
    </source>
</reference>
<dbReference type="PANTHER" id="PTHR46211">
    <property type="entry name" value="GLYCEROPHOSPHORYL DIESTER PHOSPHODIESTERASE"/>
    <property type="match status" value="1"/>
</dbReference>
<evidence type="ECO:0000313" key="3">
    <source>
        <dbReference type="Proteomes" id="UP000190961"/>
    </source>
</evidence>
<dbReference type="EMBL" id="FUZU01000002">
    <property type="protein sequence ID" value="SKC71464.1"/>
    <property type="molecule type" value="Genomic_DNA"/>
</dbReference>
<dbReference type="STRING" id="688867.SAMN05660236_2607"/>
<dbReference type="Gene3D" id="3.20.20.190">
    <property type="entry name" value="Phosphatidylinositol (PI) phosphodiesterase"/>
    <property type="match status" value="1"/>
</dbReference>
<sequence>MRGAWRLSTAVLSWGMIKYIVLLLVATSITSFAQVYMPKFEVQGHRGARGLKPENTIPAFIIALDSGVMTLEMDVVITKDKQVVLSHEPFMSASICLDTAGHPIAEKDEKKYNIYEMLYSDVSKYDCGSKGNEKFPQQEKIAVSKPLLRDVIIAAESHIKTTTQYEVDYNIEIKSTPDGDKKYHPGVEEYSDLVYKIINEYLPLERVVIQSFDFRVLKYWHKKYPGVRLAALVENIKSIDANLRDLGFNPSIYSPYYKLLSKDKVNTLHKKKIRVIPWTVNDEKEMISLKGMGVDGFITDYPDRARKYKMTLNMNVQKK</sequence>
<protein>
    <submittedName>
        <fullName evidence="2">Glycerophosphoryl diester phosphodiesterase</fullName>
    </submittedName>
</protein>
<feature type="domain" description="GP-PDE" evidence="1">
    <location>
        <begin position="40"/>
        <end position="309"/>
    </location>
</feature>
<dbReference type="InterPro" id="IPR017946">
    <property type="entry name" value="PLC-like_Pdiesterase_TIM-brl"/>
</dbReference>
<dbReference type="AlphaFoldDB" id="A0A1T5L6A5"/>
<organism evidence="2 3">
    <name type="scientific">Ohtaekwangia koreensis</name>
    <dbReference type="NCBI Taxonomy" id="688867"/>
    <lineage>
        <taxon>Bacteria</taxon>
        <taxon>Pseudomonadati</taxon>
        <taxon>Bacteroidota</taxon>
        <taxon>Cytophagia</taxon>
        <taxon>Cytophagales</taxon>
        <taxon>Fulvivirgaceae</taxon>
        <taxon>Ohtaekwangia</taxon>
    </lineage>
</organism>
<dbReference type="Proteomes" id="UP000190961">
    <property type="component" value="Unassembled WGS sequence"/>
</dbReference>
<dbReference type="PANTHER" id="PTHR46211:SF14">
    <property type="entry name" value="GLYCEROPHOSPHODIESTER PHOSPHODIESTERASE"/>
    <property type="match status" value="1"/>
</dbReference>
<evidence type="ECO:0000259" key="1">
    <source>
        <dbReference type="PROSITE" id="PS51704"/>
    </source>
</evidence>
<proteinExistence type="predicted"/>
<dbReference type="PROSITE" id="PS51704">
    <property type="entry name" value="GP_PDE"/>
    <property type="match status" value="1"/>
</dbReference>
<dbReference type="InterPro" id="IPR030395">
    <property type="entry name" value="GP_PDE_dom"/>
</dbReference>
<name>A0A1T5L6A5_9BACT</name>
<dbReference type="GO" id="GO:0008081">
    <property type="term" value="F:phosphoric diester hydrolase activity"/>
    <property type="evidence" value="ECO:0007669"/>
    <property type="project" value="InterPro"/>
</dbReference>
<dbReference type="SUPFAM" id="SSF51695">
    <property type="entry name" value="PLC-like phosphodiesterases"/>
    <property type="match status" value="1"/>
</dbReference>
<dbReference type="GO" id="GO:0006629">
    <property type="term" value="P:lipid metabolic process"/>
    <property type="evidence" value="ECO:0007669"/>
    <property type="project" value="InterPro"/>
</dbReference>
<gene>
    <name evidence="2" type="ORF">SAMN05660236_2607</name>
</gene>